<keyword evidence="2" id="KW-0732">Signal</keyword>
<dbReference type="InterPro" id="IPR012289">
    <property type="entry name" value="Lytic_TGlycosylase_superhlx_L"/>
</dbReference>
<dbReference type="InterPro" id="IPR023346">
    <property type="entry name" value="Lysozyme-like_dom_sf"/>
</dbReference>
<protein>
    <submittedName>
        <fullName evidence="5">Lytic transglycosylase</fullName>
    </submittedName>
</protein>
<dbReference type="InterPro" id="IPR008939">
    <property type="entry name" value="Lytic_TGlycosylase_superhlx_U"/>
</dbReference>
<dbReference type="InterPro" id="IPR008258">
    <property type="entry name" value="Transglycosylase_SLT_dom_1"/>
</dbReference>
<dbReference type="AlphaFoldDB" id="A0AAC9TZX4"/>
<dbReference type="SUPFAM" id="SSF53955">
    <property type="entry name" value="Lysozyme-like"/>
    <property type="match status" value="1"/>
</dbReference>
<sequence length="645" mass="74086">MPKRLGTLYYANFYLLLWLGSLLPLTLSAAPLTKAQQQYLDAREALSQNNQASYQQLRQQLEGYPLTPYLDYHANMDKIVDLPGNQALQAIKAFEGTPLYNSARHRYLENAGQRKQWRHFLALSPEAPRNISLQCYYYRAMLNQGETDSAYQGAKKLWLHGQSRPKECDPLFNAWEKAGHRSQTLLWSRMFLAFNSGEYSLLKYLASKVTTHQKEAKLLLTVYQDPRSLRHSKRFRTKSVIYGDIVDAGLRLLARKDLIKAVKLYLSYEKSKRFSDYQDSKLGRYLIRRALISQEPELKDFVDSHLPKIDSDDLKILRLRWAIREADETNIDKYLPLLSEGTRNKARWQYWLARRLMDTQADGANSTLQSLSQERNFYGFTAAHLIDKPINLAQVDTLLDESLTPQLSIDPGLARVQELLALDKTIDARAEWVLLLGRHPKSLQAQYALLAKRNQWHDLGVQASIQGQLWNDMQLRFPFAADEAFKRASKEAKVDIDEIRAIARRESAFYPFATSGVGARGLMQLMPGTAKETARKHGLSYRGSKSLYDVSLNTTLGSRYYKSLLERFDGNRILATAAYNAGPHRVKRWLEKSQGKLDAIAFIESIPFTETREYVQAVLSYRAIYQAKQQKPVALFSPQELAFKY</sequence>
<dbReference type="EMBL" id="CP022272">
    <property type="protein sequence ID" value="ASJ96649.1"/>
    <property type="molecule type" value="Genomic_DNA"/>
</dbReference>
<reference evidence="5 6" key="1">
    <citation type="submission" date="2017-06" db="EMBL/GenBank/DDBJ databases">
        <title>Complete genome sequence of Shewanella marisflavi EP1 associated with anaerobic 2,4-dinitrotoluene reduction and salt tolerance.</title>
        <authorList>
            <person name="Huang J."/>
        </authorList>
    </citation>
    <scope>NUCLEOTIDE SEQUENCE [LARGE SCALE GENOMIC DNA]</scope>
    <source>
        <strain evidence="5 6">EP1</strain>
    </source>
</reference>
<evidence type="ECO:0000256" key="1">
    <source>
        <dbReference type="ARBA" id="ARBA00007734"/>
    </source>
</evidence>
<proteinExistence type="inferred from homology"/>
<comment type="similarity">
    <text evidence="1">Belongs to the transglycosylase Slt family.</text>
</comment>
<evidence type="ECO:0000313" key="5">
    <source>
        <dbReference type="EMBL" id="ASJ96649.1"/>
    </source>
</evidence>
<dbReference type="KEGG" id="smav:CFF01_08630"/>
<evidence type="ECO:0000259" key="3">
    <source>
        <dbReference type="Pfam" id="PF01464"/>
    </source>
</evidence>
<dbReference type="GO" id="GO:0008933">
    <property type="term" value="F:peptidoglycan lytic transglycosylase activity"/>
    <property type="evidence" value="ECO:0007669"/>
    <property type="project" value="InterPro"/>
</dbReference>
<dbReference type="GO" id="GO:0000270">
    <property type="term" value="P:peptidoglycan metabolic process"/>
    <property type="evidence" value="ECO:0007669"/>
    <property type="project" value="InterPro"/>
</dbReference>
<dbReference type="Gene3D" id="1.10.1240.20">
    <property type="entry name" value="Lytic transglycosylase, superhelical linker domain"/>
    <property type="match status" value="1"/>
</dbReference>
<feature type="domain" description="Lytic transglycosylase superhelical linker" evidence="4">
    <location>
        <begin position="410"/>
        <end position="473"/>
    </location>
</feature>
<dbReference type="CDD" id="cd13401">
    <property type="entry name" value="Slt70-like"/>
    <property type="match status" value="1"/>
</dbReference>
<dbReference type="InterPro" id="IPR000189">
    <property type="entry name" value="Transglyc_AS"/>
</dbReference>
<dbReference type="GO" id="GO:0004553">
    <property type="term" value="F:hydrolase activity, hydrolyzing O-glycosyl compounds"/>
    <property type="evidence" value="ECO:0007669"/>
    <property type="project" value="InterPro"/>
</dbReference>
<dbReference type="Proteomes" id="UP000198233">
    <property type="component" value="Chromosome"/>
</dbReference>
<dbReference type="Pfam" id="PF01464">
    <property type="entry name" value="SLT"/>
    <property type="match status" value="1"/>
</dbReference>
<dbReference type="Pfam" id="PF14718">
    <property type="entry name" value="SLT_L"/>
    <property type="match status" value="1"/>
</dbReference>
<dbReference type="GO" id="GO:0042597">
    <property type="term" value="C:periplasmic space"/>
    <property type="evidence" value="ECO:0007669"/>
    <property type="project" value="InterPro"/>
</dbReference>
<dbReference type="PROSITE" id="PS00922">
    <property type="entry name" value="TRANSGLYCOSYLASE"/>
    <property type="match status" value="1"/>
</dbReference>
<dbReference type="Gene3D" id="1.25.20.10">
    <property type="entry name" value="Bacterial muramidases"/>
    <property type="match status" value="1"/>
</dbReference>
<gene>
    <name evidence="5" type="ORF">CFF01_08630</name>
</gene>
<evidence type="ECO:0000256" key="2">
    <source>
        <dbReference type="ARBA" id="ARBA00022729"/>
    </source>
</evidence>
<name>A0AAC9TZX4_9GAMM</name>
<organism evidence="5 6">
    <name type="scientific">Shewanella marisflavi</name>
    <dbReference type="NCBI Taxonomy" id="260364"/>
    <lineage>
        <taxon>Bacteria</taxon>
        <taxon>Pseudomonadati</taxon>
        <taxon>Pseudomonadota</taxon>
        <taxon>Gammaproteobacteria</taxon>
        <taxon>Alteromonadales</taxon>
        <taxon>Shewanellaceae</taxon>
        <taxon>Shewanella</taxon>
    </lineage>
</organism>
<evidence type="ECO:0000259" key="4">
    <source>
        <dbReference type="Pfam" id="PF14718"/>
    </source>
</evidence>
<feature type="domain" description="Transglycosylase SLT" evidence="3">
    <location>
        <begin position="484"/>
        <end position="598"/>
    </location>
</feature>
<dbReference type="RefSeq" id="WP_088904533.1">
    <property type="nucleotide sequence ID" value="NZ_CP022272.1"/>
</dbReference>
<evidence type="ECO:0000313" key="6">
    <source>
        <dbReference type="Proteomes" id="UP000198233"/>
    </source>
</evidence>
<dbReference type="SUPFAM" id="SSF48435">
    <property type="entry name" value="Bacterial muramidases"/>
    <property type="match status" value="1"/>
</dbReference>
<dbReference type="Gene3D" id="1.10.530.10">
    <property type="match status" value="1"/>
</dbReference>
<dbReference type="PANTHER" id="PTHR37423:SF5">
    <property type="entry name" value="SOLUBLE LYTIC MUREIN TRANSGLYCOSYLASE"/>
    <property type="match status" value="1"/>
</dbReference>
<dbReference type="GO" id="GO:0016020">
    <property type="term" value="C:membrane"/>
    <property type="evidence" value="ECO:0007669"/>
    <property type="project" value="InterPro"/>
</dbReference>
<dbReference type="InterPro" id="IPR037061">
    <property type="entry name" value="Lytic_TGlycoase_superhlx_L_sf"/>
</dbReference>
<dbReference type="PANTHER" id="PTHR37423">
    <property type="entry name" value="SOLUBLE LYTIC MUREIN TRANSGLYCOSYLASE-RELATED"/>
    <property type="match status" value="1"/>
</dbReference>
<accession>A0AAC9TZX4</accession>